<organism evidence="5 6">
    <name type="scientific">Allacma fusca</name>
    <dbReference type="NCBI Taxonomy" id="39272"/>
    <lineage>
        <taxon>Eukaryota</taxon>
        <taxon>Metazoa</taxon>
        <taxon>Ecdysozoa</taxon>
        <taxon>Arthropoda</taxon>
        <taxon>Hexapoda</taxon>
        <taxon>Collembola</taxon>
        <taxon>Symphypleona</taxon>
        <taxon>Sminthuridae</taxon>
        <taxon>Allacma</taxon>
    </lineage>
</organism>
<dbReference type="AlphaFoldDB" id="A0A8J2JVI2"/>
<evidence type="ECO:0000256" key="3">
    <source>
        <dbReference type="ARBA" id="ARBA00023157"/>
    </source>
</evidence>
<dbReference type="PROSITE" id="PS50068">
    <property type="entry name" value="LDLRA_2"/>
    <property type="match status" value="1"/>
</dbReference>
<reference evidence="5" key="1">
    <citation type="submission" date="2021-06" db="EMBL/GenBank/DDBJ databases">
        <authorList>
            <person name="Hodson N. C."/>
            <person name="Mongue J. A."/>
            <person name="Jaron S. K."/>
        </authorList>
    </citation>
    <scope>NUCLEOTIDE SEQUENCE</scope>
</reference>
<dbReference type="PANTHER" id="PTHR22722">
    <property type="entry name" value="LOW-DENSITY LIPOPROTEIN RECEPTOR-RELATED PROTEIN 2-RELATED"/>
    <property type="match status" value="1"/>
</dbReference>
<evidence type="ECO:0000313" key="6">
    <source>
        <dbReference type="Proteomes" id="UP000708208"/>
    </source>
</evidence>
<feature type="disulfide bond" evidence="4">
    <location>
        <begin position="204"/>
        <end position="216"/>
    </location>
</feature>
<protein>
    <submittedName>
        <fullName evidence="5">Uncharacterized protein</fullName>
    </submittedName>
</protein>
<dbReference type="SMART" id="SM00192">
    <property type="entry name" value="LDLa"/>
    <property type="match status" value="2"/>
</dbReference>
<keyword evidence="1" id="KW-0812">Transmembrane</keyword>
<sequence>VSYILPYNGNLSGSEEYHLVMFRLKTPFKLDTPYVKTICQLYGAIPALHDLGYEGRLIDIFSYSRNSEPSFISGFDGPIKYPGGHRTLARFLIGSYNDDNCLNTYKYYYRSPPDEIFCMIIDPAPQGNNSTCMSHGSLKFFKPSPRAAAVSDKRFFDPEPRYYSVGIVALIPRKDLGQCDKHTVYIAPSLISSYLDWVKLSIICNSTTYPCQDGKCVPLDQVCDGKVDCSSEDDEDPVYCKATNRCKENDAYQCGLEGKCIGVSEIGDGVKHCPSGSDEHPEVVQAKSNRQNKGNSDETIFCAPVKTPQGVIVTCSHPQLGEVDCSKSPAGTEIIMRCVKHYRPSSRTKQITMTCYDDKAWKPFRAFSCQPG</sequence>
<dbReference type="InterPro" id="IPR023415">
    <property type="entry name" value="LDLR_class-A_CS"/>
</dbReference>
<comment type="caution">
    <text evidence="5">The sequence shown here is derived from an EMBL/GenBank/DDBJ whole genome shotgun (WGS) entry which is preliminary data.</text>
</comment>
<dbReference type="Pfam" id="PF00057">
    <property type="entry name" value="Ldl_recept_a"/>
    <property type="match status" value="1"/>
</dbReference>
<keyword evidence="6" id="KW-1185">Reference proteome</keyword>
<dbReference type="GO" id="GO:0006898">
    <property type="term" value="P:receptor-mediated endocytosis"/>
    <property type="evidence" value="ECO:0007669"/>
    <property type="project" value="TreeGrafter"/>
</dbReference>
<dbReference type="CDD" id="cd00112">
    <property type="entry name" value="LDLa"/>
    <property type="match status" value="1"/>
</dbReference>
<evidence type="ECO:0000256" key="1">
    <source>
        <dbReference type="ARBA" id="ARBA00022692"/>
    </source>
</evidence>
<name>A0A8J2JVI2_9HEXA</name>
<keyword evidence="2" id="KW-0472">Membrane</keyword>
<dbReference type="PANTHER" id="PTHR22722:SF14">
    <property type="entry name" value="MEGALIN, ISOFORM A"/>
    <property type="match status" value="1"/>
</dbReference>
<proteinExistence type="predicted"/>
<feature type="disulfide bond" evidence="4">
    <location>
        <begin position="211"/>
        <end position="229"/>
    </location>
</feature>
<dbReference type="PROSITE" id="PS01209">
    <property type="entry name" value="LDLRA_1"/>
    <property type="match status" value="1"/>
</dbReference>
<dbReference type="GO" id="GO:0043235">
    <property type="term" value="C:receptor complex"/>
    <property type="evidence" value="ECO:0007669"/>
    <property type="project" value="TreeGrafter"/>
</dbReference>
<dbReference type="InterPro" id="IPR051221">
    <property type="entry name" value="LDLR-related"/>
</dbReference>
<dbReference type="Proteomes" id="UP000708208">
    <property type="component" value="Unassembled WGS sequence"/>
</dbReference>
<feature type="non-terminal residue" evidence="5">
    <location>
        <position position="1"/>
    </location>
</feature>
<comment type="caution">
    <text evidence="4">Lacks conserved residue(s) required for the propagation of feature annotation.</text>
</comment>
<accession>A0A8J2JVI2</accession>
<dbReference type="EMBL" id="CAJVCH010113500">
    <property type="protein sequence ID" value="CAG7724763.1"/>
    <property type="molecule type" value="Genomic_DNA"/>
</dbReference>
<evidence type="ECO:0000313" key="5">
    <source>
        <dbReference type="EMBL" id="CAG7724763.1"/>
    </source>
</evidence>
<dbReference type="InterPro" id="IPR002172">
    <property type="entry name" value="LDrepeatLR_classA_rpt"/>
</dbReference>
<dbReference type="GO" id="GO:0016324">
    <property type="term" value="C:apical plasma membrane"/>
    <property type="evidence" value="ECO:0007669"/>
    <property type="project" value="TreeGrafter"/>
</dbReference>
<gene>
    <name evidence="5" type="ORF">AFUS01_LOCUS13763</name>
</gene>
<keyword evidence="3 4" id="KW-1015">Disulfide bond</keyword>
<evidence type="ECO:0000256" key="4">
    <source>
        <dbReference type="PROSITE-ProRule" id="PRU00124"/>
    </source>
</evidence>
<dbReference type="GO" id="GO:0042562">
    <property type="term" value="F:hormone binding"/>
    <property type="evidence" value="ECO:0007669"/>
    <property type="project" value="TreeGrafter"/>
</dbReference>
<keyword evidence="2" id="KW-1133">Transmembrane helix</keyword>
<dbReference type="OrthoDB" id="664115at2759"/>
<evidence type="ECO:0000256" key="2">
    <source>
        <dbReference type="ARBA" id="ARBA00022989"/>
    </source>
</evidence>